<dbReference type="PANTHER" id="PTHR23041">
    <property type="entry name" value="RING FINGER DOMAIN-CONTAINING"/>
    <property type="match status" value="1"/>
</dbReference>
<dbReference type="GO" id="GO:0045944">
    <property type="term" value="P:positive regulation of transcription by RNA polymerase II"/>
    <property type="evidence" value="ECO:0007669"/>
    <property type="project" value="TreeGrafter"/>
</dbReference>
<dbReference type="SMART" id="SM00184">
    <property type="entry name" value="RING"/>
    <property type="match status" value="1"/>
</dbReference>
<gene>
    <name evidence="7" type="ORF">BcabD6B2_48010</name>
</gene>
<protein>
    <submittedName>
        <fullName evidence="7">E3 ubiquitin-protein ligase RNF4-like isoform X1</fullName>
    </submittedName>
</protein>
<feature type="region of interest" description="Disordered" evidence="5">
    <location>
        <begin position="154"/>
        <end position="190"/>
    </location>
</feature>
<comment type="caution">
    <text evidence="7">The sequence shown here is derived from an EMBL/GenBank/DDBJ whole genome shotgun (WGS) entry which is preliminary data.</text>
</comment>
<feature type="compositionally biased region" description="Polar residues" evidence="5">
    <location>
        <begin position="70"/>
        <end position="87"/>
    </location>
</feature>
<dbReference type="PROSITE" id="PS00518">
    <property type="entry name" value="ZF_RING_1"/>
    <property type="match status" value="1"/>
</dbReference>
<dbReference type="EMBL" id="BPLF01000004">
    <property type="protein sequence ID" value="GIX65366.1"/>
    <property type="molecule type" value="Genomic_DNA"/>
</dbReference>
<dbReference type="Pfam" id="PF14634">
    <property type="entry name" value="zf-RING_5"/>
    <property type="match status" value="1"/>
</dbReference>
<name>A0AAV4M1V7_BABCB</name>
<feature type="region of interest" description="Disordered" evidence="5">
    <location>
        <begin position="1"/>
        <end position="93"/>
    </location>
</feature>
<dbReference type="SUPFAM" id="SSF57850">
    <property type="entry name" value="RING/U-box"/>
    <property type="match status" value="1"/>
</dbReference>
<keyword evidence="1" id="KW-0479">Metal-binding</keyword>
<dbReference type="InterPro" id="IPR017907">
    <property type="entry name" value="Znf_RING_CS"/>
</dbReference>
<dbReference type="AlphaFoldDB" id="A0AAV4M1V7"/>
<feature type="compositionally biased region" description="Polar residues" evidence="5">
    <location>
        <begin position="8"/>
        <end position="24"/>
    </location>
</feature>
<evidence type="ECO:0000256" key="2">
    <source>
        <dbReference type="ARBA" id="ARBA00022771"/>
    </source>
</evidence>
<keyword evidence="8" id="KW-1185">Reference proteome</keyword>
<reference evidence="7 8" key="1">
    <citation type="submission" date="2021-06" db="EMBL/GenBank/DDBJ databases">
        <title>Genome sequence of Babesia caballi.</title>
        <authorList>
            <person name="Yamagishi J."/>
            <person name="Kidaka T."/>
            <person name="Ochi A."/>
        </authorList>
    </citation>
    <scope>NUCLEOTIDE SEQUENCE [LARGE SCALE GENOMIC DNA]</scope>
    <source>
        <strain evidence="7">USDA-D6B2</strain>
    </source>
</reference>
<keyword evidence="2 4" id="KW-0863">Zinc-finger</keyword>
<evidence type="ECO:0000313" key="7">
    <source>
        <dbReference type="EMBL" id="GIX65366.1"/>
    </source>
</evidence>
<organism evidence="7 8">
    <name type="scientific">Babesia caballi</name>
    <dbReference type="NCBI Taxonomy" id="5871"/>
    <lineage>
        <taxon>Eukaryota</taxon>
        <taxon>Sar</taxon>
        <taxon>Alveolata</taxon>
        <taxon>Apicomplexa</taxon>
        <taxon>Aconoidasida</taxon>
        <taxon>Piroplasmida</taxon>
        <taxon>Babesiidae</taxon>
        <taxon>Babesia</taxon>
    </lineage>
</organism>
<evidence type="ECO:0000256" key="5">
    <source>
        <dbReference type="SAM" id="MobiDB-lite"/>
    </source>
</evidence>
<evidence type="ECO:0000256" key="4">
    <source>
        <dbReference type="PROSITE-ProRule" id="PRU00175"/>
    </source>
</evidence>
<dbReference type="InterPro" id="IPR013083">
    <property type="entry name" value="Znf_RING/FYVE/PHD"/>
</dbReference>
<feature type="compositionally biased region" description="Basic and acidic residues" evidence="5">
    <location>
        <begin position="332"/>
        <end position="343"/>
    </location>
</feature>
<feature type="domain" description="RING-type" evidence="6">
    <location>
        <begin position="412"/>
        <end position="462"/>
    </location>
</feature>
<dbReference type="InterPro" id="IPR047134">
    <property type="entry name" value="RNF4"/>
</dbReference>
<evidence type="ECO:0000313" key="8">
    <source>
        <dbReference type="Proteomes" id="UP001497744"/>
    </source>
</evidence>
<proteinExistence type="predicted"/>
<dbReference type="GO" id="GO:0008270">
    <property type="term" value="F:zinc ion binding"/>
    <property type="evidence" value="ECO:0007669"/>
    <property type="project" value="UniProtKB-KW"/>
</dbReference>
<dbReference type="GeneID" id="94196847"/>
<feature type="region of interest" description="Disordered" evidence="5">
    <location>
        <begin position="323"/>
        <end position="354"/>
    </location>
</feature>
<evidence type="ECO:0000256" key="3">
    <source>
        <dbReference type="ARBA" id="ARBA00022833"/>
    </source>
</evidence>
<dbReference type="PANTHER" id="PTHR23041:SF78">
    <property type="entry name" value="E3 UBIQUITIN-PROTEIN LIGASE RNF4"/>
    <property type="match status" value="1"/>
</dbReference>
<sequence length="476" mass="52411">MARHAGSVESQSPSYPCQTDSPTHSAVREPIPIRAEDLDFLSEPSEDRLTRGTNAPQEEYGLASMPETVASGTVSDLQGEPNNSGQLGESGERGFQLENEELNWNLAVSRPAVASNREGVSPTDTVRTRLIARQRIVSDSDDDVQILLNVTNEVTGNRGGSGSSSAPAAERPGGGEQRGASAPVVTNGVLPTGESTVVSEQQGSARDGQENHSDCEIVAVVPNRYGEVMNHRIVPIARPSPRARVASASNGRVPLLNGRAVGREQNTDQGCRGAPTDPPLTLEDSDFLAYAREEVFRNYRQRLLEQNRERALASMYGYIERDGTCSHSRGQHRGERAAEERPSQEAGSSNQSQDDEVVLGPICWAPQIIPTTSREYHERHKPRVSAYSMVEGESDGSAYSKFLDDIEFLFRCPICYSTIARFKSQKLPNDNDRVIYSTRCGHMYCFDCIEGVKKRRECPMCRKPLKDSKHYHVVYP</sequence>
<dbReference type="InterPro" id="IPR001841">
    <property type="entry name" value="Znf_RING"/>
</dbReference>
<dbReference type="Gene3D" id="3.30.40.10">
    <property type="entry name" value="Zinc/RING finger domain, C3HC4 (zinc finger)"/>
    <property type="match status" value="1"/>
</dbReference>
<evidence type="ECO:0000259" key="6">
    <source>
        <dbReference type="PROSITE" id="PS50089"/>
    </source>
</evidence>
<keyword evidence="3" id="KW-0862">Zinc</keyword>
<dbReference type="PROSITE" id="PS50089">
    <property type="entry name" value="ZF_RING_2"/>
    <property type="match status" value="1"/>
</dbReference>
<dbReference type="RefSeq" id="XP_067717435.1">
    <property type="nucleotide sequence ID" value="XM_067861334.1"/>
</dbReference>
<accession>A0AAV4M1V7</accession>
<evidence type="ECO:0000256" key="1">
    <source>
        <dbReference type="ARBA" id="ARBA00022723"/>
    </source>
</evidence>
<dbReference type="Proteomes" id="UP001497744">
    <property type="component" value="Unassembled WGS sequence"/>
</dbReference>